<dbReference type="Pfam" id="PF13347">
    <property type="entry name" value="MFS_2"/>
    <property type="match status" value="1"/>
</dbReference>
<feature type="transmembrane region" description="Helical" evidence="1">
    <location>
        <begin position="20"/>
        <end position="41"/>
    </location>
</feature>
<feature type="transmembrane region" description="Helical" evidence="1">
    <location>
        <begin position="47"/>
        <end position="71"/>
    </location>
</feature>
<dbReference type="InterPro" id="IPR036259">
    <property type="entry name" value="MFS_trans_sf"/>
</dbReference>
<keyword evidence="1" id="KW-1133">Transmembrane helix</keyword>
<evidence type="ECO:0000256" key="1">
    <source>
        <dbReference type="SAM" id="Phobius"/>
    </source>
</evidence>
<keyword evidence="1" id="KW-0812">Transmembrane</keyword>
<feature type="transmembrane region" description="Helical" evidence="1">
    <location>
        <begin position="159"/>
        <end position="180"/>
    </location>
</feature>
<organism evidence="2 3">
    <name type="scientific">Dorea longicatena</name>
    <dbReference type="NCBI Taxonomy" id="88431"/>
    <lineage>
        <taxon>Bacteria</taxon>
        <taxon>Bacillati</taxon>
        <taxon>Bacillota</taxon>
        <taxon>Clostridia</taxon>
        <taxon>Lachnospirales</taxon>
        <taxon>Lachnospiraceae</taxon>
        <taxon>Dorea</taxon>
    </lineage>
</organism>
<dbReference type="Proteomes" id="UP000284095">
    <property type="component" value="Unassembled WGS sequence"/>
</dbReference>
<proteinExistence type="predicted"/>
<dbReference type="AlphaFoldDB" id="A0A414T049"/>
<dbReference type="EMBL" id="QRIC01000005">
    <property type="protein sequence ID" value="RHG27582.1"/>
    <property type="molecule type" value="Genomic_DNA"/>
</dbReference>
<comment type="caution">
    <text evidence="2">The sequence shown here is derived from an EMBL/GenBank/DDBJ whole genome shotgun (WGS) entry which is preliminary data.</text>
</comment>
<reference evidence="2 3" key="1">
    <citation type="submission" date="2018-08" db="EMBL/GenBank/DDBJ databases">
        <title>A genome reference for cultivated species of the human gut microbiota.</title>
        <authorList>
            <person name="Zou Y."/>
            <person name="Xue W."/>
            <person name="Luo G."/>
        </authorList>
    </citation>
    <scope>NUCLEOTIDE SEQUENCE [LARGE SCALE GENOMIC DNA]</scope>
    <source>
        <strain evidence="2 3">AM22-22</strain>
    </source>
</reference>
<name>A0A414T049_9FIRM</name>
<dbReference type="RefSeq" id="WP_118224482.1">
    <property type="nucleotide sequence ID" value="NZ_QRIC01000005.1"/>
</dbReference>
<feature type="transmembrane region" description="Helical" evidence="1">
    <location>
        <begin position="92"/>
        <end position="119"/>
    </location>
</feature>
<accession>A0A414T049</accession>
<gene>
    <name evidence="2" type="ORF">DW265_03930</name>
</gene>
<evidence type="ECO:0000313" key="2">
    <source>
        <dbReference type="EMBL" id="RHG27582.1"/>
    </source>
</evidence>
<protein>
    <submittedName>
        <fullName evidence="2">Uncharacterized protein</fullName>
    </submittedName>
</protein>
<keyword evidence="1" id="KW-0472">Membrane</keyword>
<keyword evidence="3" id="KW-1185">Reference proteome</keyword>
<dbReference type="SUPFAM" id="SSF103473">
    <property type="entry name" value="MFS general substrate transporter"/>
    <property type="match status" value="1"/>
</dbReference>
<evidence type="ECO:0000313" key="3">
    <source>
        <dbReference type="Proteomes" id="UP000284095"/>
    </source>
</evidence>
<sequence>MFEIAFCNKLLSSKFTRNQIITAATIITVIGYMLFMSVGYILPKSIILLNIIGFLIFFSQGAFNMTMIVMLNNTIEYDEVRFHERHDSIISAVRFFATKLASAVDQAVVALILIISNIYAISQKISGLEIKAGIGELTSENVIVQADKFIQTADAGQRFILRLGIVAVPVISIGAAYILIKRKYIIDERKYEELVEEIKSTNKK</sequence>